<gene>
    <name evidence="1" type="ordered locus">Smon_0686</name>
</gene>
<dbReference type="AlphaFoldDB" id="D1AXY3"/>
<dbReference type="EMBL" id="CP001779">
    <property type="protein sequence ID" value="ACZ01159.1"/>
    <property type="molecule type" value="Genomic_DNA"/>
</dbReference>
<evidence type="ECO:0000313" key="2">
    <source>
        <dbReference type="Proteomes" id="UP000002072"/>
    </source>
</evidence>
<accession>D1AXY3</accession>
<evidence type="ECO:0000313" key="1">
    <source>
        <dbReference type="EMBL" id="ACZ01159.1"/>
    </source>
</evidence>
<sequence length="135" mass="16036">MIIENESEKISLEKSEIFDLKYNFKSRNDSLVVGDKGLSITLGIKFLNDPNDSKIREKSKKVLESILEWVSQKHDYRKLMIEEILTEDEKIIYTFNNIYVDEMIKKYNVENIGEYTILLKQNLLEKNKIEIKKEK</sequence>
<dbReference type="STRING" id="519441.Smon_0686"/>
<dbReference type="GeneID" id="29673451"/>
<dbReference type="RefSeq" id="WP_012858710.1">
    <property type="nucleotide sequence ID" value="NC_013515.1"/>
</dbReference>
<proteinExistence type="predicted"/>
<dbReference type="HOGENOM" id="CLU_1884654_0_0_0"/>
<dbReference type="Proteomes" id="UP000002072">
    <property type="component" value="Chromosome"/>
</dbReference>
<reference evidence="1 2" key="1">
    <citation type="journal article" date="2009" name="Stand. Genomic Sci.">
        <title>Complete genome sequence of Streptobacillus moniliformis type strain (9901T).</title>
        <authorList>
            <person name="Nolan M."/>
            <person name="Gronow S."/>
            <person name="Lapidus A."/>
            <person name="Ivanova N."/>
            <person name="Copeland A."/>
            <person name="Lucas S."/>
            <person name="Del Rio T.G."/>
            <person name="Chen F."/>
            <person name="Tice H."/>
            <person name="Pitluck S."/>
            <person name="Cheng J.F."/>
            <person name="Sims D."/>
            <person name="Meincke L."/>
            <person name="Bruce D."/>
            <person name="Goodwin L."/>
            <person name="Brettin T."/>
            <person name="Han C."/>
            <person name="Detter J.C."/>
            <person name="Ovchinikova G."/>
            <person name="Pati A."/>
            <person name="Mavromatis K."/>
            <person name="Mikhailova N."/>
            <person name="Chen A."/>
            <person name="Palaniappan K."/>
            <person name="Land M."/>
            <person name="Hauser L."/>
            <person name="Chang Y.J."/>
            <person name="Jeffries C.D."/>
            <person name="Rohde M."/>
            <person name="Sproer C."/>
            <person name="Goker M."/>
            <person name="Bristow J."/>
            <person name="Eisen J.A."/>
            <person name="Markowitz V."/>
            <person name="Hugenholtz P."/>
            <person name="Kyrpides N.C."/>
            <person name="Klenk H.P."/>
            <person name="Chain P."/>
        </authorList>
    </citation>
    <scope>NUCLEOTIDE SEQUENCE [LARGE SCALE GENOMIC DNA]</scope>
    <source>
        <strain evidence="2">ATCC 14647 / DSM 12112 / NCTC 10651 / 9901</strain>
    </source>
</reference>
<organism evidence="1 2">
    <name type="scientific">Streptobacillus moniliformis (strain ATCC 14647 / DSM 12112 / NCTC 10651 / 9901)</name>
    <dbReference type="NCBI Taxonomy" id="519441"/>
    <lineage>
        <taxon>Bacteria</taxon>
        <taxon>Fusobacteriati</taxon>
        <taxon>Fusobacteriota</taxon>
        <taxon>Fusobacteriia</taxon>
        <taxon>Fusobacteriales</taxon>
        <taxon>Leptotrichiaceae</taxon>
        <taxon>Streptobacillus</taxon>
    </lineage>
</organism>
<dbReference type="OrthoDB" id="95594at2"/>
<keyword evidence="2" id="KW-1185">Reference proteome</keyword>
<dbReference type="KEGG" id="smf:Smon_0686"/>
<name>D1AXY3_STRM9</name>
<protein>
    <submittedName>
        <fullName evidence="1">Uncharacterized protein</fullName>
    </submittedName>
</protein>